<accession>M5GCS4</accession>
<sequence>MPPLTEPCSQNLFMTALAEMEMNPGQTPAFMTNFGSLFYETAMWMVKSQGEISAAWVNPDRTSAHTCPPSPLPQADR</sequence>
<organism evidence="1 2">
    <name type="scientific">Dacryopinax primogenitus (strain DJM 731)</name>
    <name type="common">Brown rot fungus</name>
    <dbReference type="NCBI Taxonomy" id="1858805"/>
    <lineage>
        <taxon>Eukaryota</taxon>
        <taxon>Fungi</taxon>
        <taxon>Dikarya</taxon>
        <taxon>Basidiomycota</taxon>
        <taxon>Agaricomycotina</taxon>
        <taxon>Dacrymycetes</taxon>
        <taxon>Dacrymycetales</taxon>
        <taxon>Dacrymycetaceae</taxon>
        <taxon>Dacryopinax</taxon>
    </lineage>
</organism>
<evidence type="ECO:0000313" key="2">
    <source>
        <dbReference type="Proteomes" id="UP000030653"/>
    </source>
</evidence>
<evidence type="ECO:0000313" key="1">
    <source>
        <dbReference type="EMBL" id="EJU04032.1"/>
    </source>
</evidence>
<dbReference type="AlphaFoldDB" id="M5GCS4"/>
<dbReference type="Proteomes" id="UP000030653">
    <property type="component" value="Unassembled WGS sequence"/>
</dbReference>
<dbReference type="EMBL" id="JH795858">
    <property type="protein sequence ID" value="EJU04032.1"/>
    <property type="molecule type" value="Genomic_DNA"/>
</dbReference>
<gene>
    <name evidence="1" type="ORF">DACRYDRAFT_105101</name>
</gene>
<dbReference type="HOGENOM" id="CLU_2638016_0_0_1"/>
<name>M5GCS4_DACPD</name>
<protein>
    <submittedName>
        <fullName evidence="1">Uncharacterized protein</fullName>
    </submittedName>
</protein>
<dbReference type="RefSeq" id="XP_040630926.1">
    <property type="nucleotide sequence ID" value="XM_040768038.1"/>
</dbReference>
<dbReference type="GeneID" id="63683100"/>
<reference evidence="1 2" key="1">
    <citation type="journal article" date="2012" name="Science">
        <title>The Paleozoic origin of enzymatic lignin decomposition reconstructed from 31 fungal genomes.</title>
        <authorList>
            <person name="Floudas D."/>
            <person name="Binder M."/>
            <person name="Riley R."/>
            <person name="Barry K."/>
            <person name="Blanchette R.A."/>
            <person name="Henrissat B."/>
            <person name="Martinez A.T."/>
            <person name="Otillar R."/>
            <person name="Spatafora J.W."/>
            <person name="Yadav J.S."/>
            <person name="Aerts A."/>
            <person name="Benoit I."/>
            <person name="Boyd A."/>
            <person name="Carlson A."/>
            <person name="Copeland A."/>
            <person name="Coutinho P.M."/>
            <person name="de Vries R.P."/>
            <person name="Ferreira P."/>
            <person name="Findley K."/>
            <person name="Foster B."/>
            <person name="Gaskell J."/>
            <person name="Glotzer D."/>
            <person name="Gorecki P."/>
            <person name="Heitman J."/>
            <person name="Hesse C."/>
            <person name="Hori C."/>
            <person name="Igarashi K."/>
            <person name="Jurgens J.A."/>
            <person name="Kallen N."/>
            <person name="Kersten P."/>
            <person name="Kohler A."/>
            <person name="Kuees U."/>
            <person name="Kumar T.K.A."/>
            <person name="Kuo A."/>
            <person name="LaButti K."/>
            <person name="Larrondo L.F."/>
            <person name="Lindquist E."/>
            <person name="Ling A."/>
            <person name="Lombard V."/>
            <person name="Lucas S."/>
            <person name="Lundell T."/>
            <person name="Martin R."/>
            <person name="McLaughlin D.J."/>
            <person name="Morgenstern I."/>
            <person name="Morin E."/>
            <person name="Murat C."/>
            <person name="Nagy L.G."/>
            <person name="Nolan M."/>
            <person name="Ohm R.A."/>
            <person name="Patyshakuliyeva A."/>
            <person name="Rokas A."/>
            <person name="Ruiz-Duenas F.J."/>
            <person name="Sabat G."/>
            <person name="Salamov A."/>
            <person name="Samejima M."/>
            <person name="Schmutz J."/>
            <person name="Slot J.C."/>
            <person name="St John F."/>
            <person name="Stenlid J."/>
            <person name="Sun H."/>
            <person name="Sun S."/>
            <person name="Syed K."/>
            <person name="Tsang A."/>
            <person name="Wiebenga A."/>
            <person name="Young D."/>
            <person name="Pisabarro A."/>
            <person name="Eastwood D.C."/>
            <person name="Martin F."/>
            <person name="Cullen D."/>
            <person name="Grigoriev I.V."/>
            <person name="Hibbett D.S."/>
        </authorList>
    </citation>
    <scope>NUCLEOTIDE SEQUENCE [LARGE SCALE GENOMIC DNA]</scope>
    <source>
        <strain evidence="1 2">DJM-731 SS1</strain>
    </source>
</reference>
<keyword evidence="2" id="KW-1185">Reference proteome</keyword>
<proteinExistence type="predicted"/>